<keyword evidence="1" id="KW-0812">Transmembrane</keyword>
<evidence type="ECO:0008006" key="4">
    <source>
        <dbReference type="Google" id="ProtNLM"/>
    </source>
</evidence>
<protein>
    <recommendedName>
        <fullName evidence="4">AT4G36440-like protein</fullName>
    </recommendedName>
</protein>
<feature type="transmembrane region" description="Helical" evidence="1">
    <location>
        <begin position="12"/>
        <end position="32"/>
    </location>
</feature>
<sequence>MSLSQSPIVTSSFLLSFSMMPGIIIIFTVLLYQTGCVVSVVTPATNCYVLDNSSHIYDFSNWIGELFEYDGGVGADCAIRFCKDVELRSQSGYIGFGRFEGFNYFVADSERYDFVQEYYNGDLQHCETYHDKRGRTAQLNIICGDCPNVQCKKKLGCICSVTSESDCRVIVELAIPCEKPGLRVFEGFTVGFHPRSWEIVYNGMTQYGYEKAYKDYSFDTDQRRVSLYMTAVASLSKLVQKPTVTVSPKTGLEVTLSGSGATGSPPTTLSPTLLNIDWRCETAHDDPYVVQLTIPVEGYDPIQFSLTKMCESKQNVAGTSTKGWALFGIFSCVFFVISTMFCCGGFIYKTQVQKQHGIDALPGMTILSACLETVSGGGGYMRADDLNGAYASEASWTRESVREPTSSRTSERRYGT</sequence>
<dbReference type="AlphaFoldDB" id="A0AAD8JTF0"/>
<dbReference type="EMBL" id="JAUHHV010000010">
    <property type="protein sequence ID" value="KAK1410439.1"/>
    <property type="molecule type" value="Genomic_DNA"/>
</dbReference>
<accession>A0AAD8JTF0</accession>
<keyword evidence="1" id="KW-0472">Membrane</keyword>
<keyword evidence="1" id="KW-1133">Transmembrane helix</keyword>
<dbReference type="PANTHER" id="PTHR35752:SF1">
    <property type="entry name" value="G-PROTEIN COUPLED RECEPTOR"/>
    <property type="match status" value="1"/>
</dbReference>
<organism evidence="2 3">
    <name type="scientific">Tagetes erecta</name>
    <name type="common">African marigold</name>
    <dbReference type="NCBI Taxonomy" id="13708"/>
    <lineage>
        <taxon>Eukaryota</taxon>
        <taxon>Viridiplantae</taxon>
        <taxon>Streptophyta</taxon>
        <taxon>Embryophyta</taxon>
        <taxon>Tracheophyta</taxon>
        <taxon>Spermatophyta</taxon>
        <taxon>Magnoliopsida</taxon>
        <taxon>eudicotyledons</taxon>
        <taxon>Gunneridae</taxon>
        <taxon>Pentapetalae</taxon>
        <taxon>asterids</taxon>
        <taxon>campanulids</taxon>
        <taxon>Asterales</taxon>
        <taxon>Asteraceae</taxon>
        <taxon>Asteroideae</taxon>
        <taxon>Heliantheae alliance</taxon>
        <taxon>Tageteae</taxon>
        <taxon>Tagetes</taxon>
    </lineage>
</organism>
<keyword evidence="3" id="KW-1185">Reference proteome</keyword>
<evidence type="ECO:0000313" key="2">
    <source>
        <dbReference type="EMBL" id="KAK1410439.1"/>
    </source>
</evidence>
<proteinExistence type="predicted"/>
<feature type="transmembrane region" description="Helical" evidence="1">
    <location>
        <begin position="324"/>
        <end position="348"/>
    </location>
</feature>
<dbReference type="Proteomes" id="UP001229421">
    <property type="component" value="Unassembled WGS sequence"/>
</dbReference>
<gene>
    <name evidence="2" type="ORF">QVD17_36976</name>
</gene>
<evidence type="ECO:0000313" key="3">
    <source>
        <dbReference type="Proteomes" id="UP001229421"/>
    </source>
</evidence>
<reference evidence="2" key="1">
    <citation type="journal article" date="2023" name="bioRxiv">
        <title>Improved chromosome-level genome assembly for marigold (Tagetes erecta).</title>
        <authorList>
            <person name="Jiang F."/>
            <person name="Yuan L."/>
            <person name="Wang S."/>
            <person name="Wang H."/>
            <person name="Xu D."/>
            <person name="Wang A."/>
            <person name="Fan W."/>
        </authorList>
    </citation>
    <scope>NUCLEOTIDE SEQUENCE</scope>
    <source>
        <strain evidence="2">WSJ</strain>
        <tissue evidence="2">Leaf</tissue>
    </source>
</reference>
<name>A0AAD8JTF0_TARER</name>
<dbReference type="PANTHER" id="PTHR35752">
    <property type="entry name" value="G-PROTEIN COUPLED RECEPTOR"/>
    <property type="match status" value="1"/>
</dbReference>
<evidence type="ECO:0000256" key="1">
    <source>
        <dbReference type="SAM" id="Phobius"/>
    </source>
</evidence>
<comment type="caution">
    <text evidence="2">The sequence shown here is derived from an EMBL/GenBank/DDBJ whole genome shotgun (WGS) entry which is preliminary data.</text>
</comment>